<organism evidence="2 3">
    <name type="scientific">Ochrobactrum soli</name>
    <dbReference type="NCBI Taxonomy" id="2448455"/>
    <lineage>
        <taxon>Bacteria</taxon>
        <taxon>Pseudomonadati</taxon>
        <taxon>Pseudomonadota</taxon>
        <taxon>Alphaproteobacteria</taxon>
        <taxon>Hyphomicrobiales</taxon>
        <taxon>Brucellaceae</taxon>
        <taxon>Brucella/Ochrobactrum group</taxon>
        <taxon>Ochrobactrum</taxon>
    </lineage>
</organism>
<feature type="transmembrane region" description="Helical" evidence="1">
    <location>
        <begin position="12"/>
        <end position="30"/>
    </location>
</feature>
<dbReference type="EMBL" id="JABFCY010000011">
    <property type="protein sequence ID" value="NNU62014.1"/>
    <property type="molecule type" value="Genomic_DNA"/>
</dbReference>
<dbReference type="RefSeq" id="WP_171318653.1">
    <property type="nucleotide sequence ID" value="NZ_JABFCY010000011.1"/>
</dbReference>
<keyword evidence="1" id="KW-0472">Membrane</keyword>
<keyword evidence="3" id="KW-1185">Reference proteome</keyword>
<accession>A0A849KWC8</accession>
<dbReference type="AlphaFoldDB" id="A0A849KWC8"/>
<reference evidence="2 3" key="1">
    <citation type="submission" date="2020-05" db="EMBL/GenBank/DDBJ databases">
        <title>Draft Genome Sequence of Ochrobactrum soli Isolated from Stable Fly Gut.</title>
        <authorList>
            <person name="Pileggi M.T."/>
            <person name="Vazhakkala L.J."/>
            <person name="Wong C.N."/>
        </authorList>
    </citation>
    <scope>NUCLEOTIDE SEQUENCE [LARGE SCALE GENOMIC DNA]</scope>
    <source>
        <strain evidence="2 3">MTP-C0764</strain>
    </source>
</reference>
<feature type="transmembrane region" description="Helical" evidence="1">
    <location>
        <begin position="42"/>
        <end position="58"/>
    </location>
</feature>
<evidence type="ECO:0000313" key="2">
    <source>
        <dbReference type="EMBL" id="NNU62014.1"/>
    </source>
</evidence>
<comment type="caution">
    <text evidence="2">The sequence shown here is derived from an EMBL/GenBank/DDBJ whole genome shotgun (WGS) entry which is preliminary data.</text>
</comment>
<protein>
    <submittedName>
        <fullName evidence="2">Uncharacterized protein</fullName>
    </submittedName>
</protein>
<keyword evidence="1" id="KW-1133">Transmembrane helix</keyword>
<name>A0A849KWC8_9HYPH</name>
<keyword evidence="1" id="KW-0812">Transmembrane</keyword>
<feature type="transmembrane region" description="Helical" evidence="1">
    <location>
        <begin position="79"/>
        <end position="103"/>
    </location>
</feature>
<dbReference type="Proteomes" id="UP000574931">
    <property type="component" value="Unassembled WGS sequence"/>
</dbReference>
<evidence type="ECO:0000313" key="3">
    <source>
        <dbReference type="Proteomes" id="UP000574931"/>
    </source>
</evidence>
<evidence type="ECO:0000256" key="1">
    <source>
        <dbReference type="SAM" id="Phobius"/>
    </source>
</evidence>
<gene>
    <name evidence="2" type="ORF">HKX02_17410</name>
</gene>
<sequence length="105" mass="11483">MSGQLRRIVADRFPDLVALLSGLLILPWILGVPGHPSQLVQTGWTIGLVSMVVYLALYQTAKSLAARRSVKNNPPRIALISRVMEWSAGLLVLLMLISFGLIFTA</sequence>
<proteinExistence type="predicted"/>